<comment type="caution">
    <text evidence="1">The sequence shown here is derived from an EMBL/GenBank/DDBJ whole genome shotgun (WGS) entry which is preliminary data.</text>
</comment>
<reference evidence="1" key="2">
    <citation type="journal article" date="2020" name="Nat. Commun.">
        <title>Large-scale genome sequencing of mycorrhizal fungi provides insights into the early evolution of symbiotic traits.</title>
        <authorList>
            <person name="Miyauchi S."/>
            <person name="Kiss E."/>
            <person name="Kuo A."/>
            <person name="Drula E."/>
            <person name="Kohler A."/>
            <person name="Sanchez-Garcia M."/>
            <person name="Morin E."/>
            <person name="Andreopoulos B."/>
            <person name="Barry K.W."/>
            <person name="Bonito G."/>
            <person name="Buee M."/>
            <person name="Carver A."/>
            <person name="Chen C."/>
            <person name="Cichocki N."/>
            <person name="Clum A."/>
            <person name="Culley D."/>
            <person name="Crous P.W."/>
            <person name="Fauchery L."/>
            <person name="Girlanda M."/>
            <person name="Hayes R.D."/>
            <person name="Keri Z."/>
            <person name="LaButti K."/>
            <person name="Lipzen A."/>
            <person name="Lombard V."/>
            <person name="Magnuson J."/>
            <person name="Maillard F."/>
            <person name="Murat C."/>
            <person name="Nolan M."/>
            <person name="Ohm R.A."/>
            <person name="Pangilinan J."/>
            <person name="Pereira M.F."/>
            <person name="Perotto S."/>
            <person name="Peter M."/>
            <person name="Pfister S."/>
            <person name="Riley R."/>
            <person name="Sitrit Y."/>
            <person name="Stielow J.B."/>
            <person name="Szollosi G."/>
            <person name="Zifcakova L."/>
            <person name="Stursova M."/>
            <person name="Spatafora J.W."/>
            <person name="Tedersoo L."/>
            <person name="Vaario L.M."/>
            <person name="Yamada A."/>
            <person name="Yan M."/>
            <person name="Wang P."/>
            <person name="Xu J."/>
            <person name="Bruns T."/>
            <person name="Baldrian P."/>
            <person name="Vilgalys R."/>
            <person name="Dunand C."/>
            <person name="Henrissat B."/>
            <person name="Grigoriev I.V."/>
            <person name="Hibbett D."/>
            <person name="Nagy L.G."/>
            <person name="Martin F.M."/>
        </authorList>
    </citation>
    <scope>NUCLEOTIDE SEQUENCE</scope>
    <source>
        <strain evidence="1">BED1</strain>
    </source>
</reference>
<evidence type="ECO:0000313" key="1">
    <source>
        <dbReference type="EMBL" id="KAF8437678.1"/>
    </source>
</evidence>
<proteinExistence type="predicted"/>
<keyword evidence="2" id="KW-1185">Reference proteome</keyword>
<dbReference type="AlphaFoldDB" id="A0AAD4BRG1"/>
<gene>
    <name evidence="1" type="ORF">L210DRAFT_3317055</name>
</gene>
<reference evidence="1" key="1">
    <citation type="submission" date="2019-10" db="EMBL/GenBank/DDBJ databases">
        <authorList>
            <consortium name="DOE Joint Genome Institute"/>
            <person name="Kuo A."/>
            <person name="Miyauchi S."/>
            <person name="Kiss E."/>
            <person name="Drula E."/>
            <person name="Kohler A."/>
            <person name="Sanchez-Garcia M."/>
            <person name="Andreopoulos B."/>
            <person name="Barry K.W."/>
            <person name="Bonito G."/>
            <person name="Buee M."/>
            <person name="Carver A."/>
            <person name="Chen C."/>
            <person name="Cichocki N."/>
            <person name="Clum A."/>
            <person name="Culley D."/>
            <person name="Crous P.W."/>
            <person name="Fauchery L."/>
            <person name="Girlanda M."/>
            <person name="Hayes R."/>
            <person name="Keri Z."/>
            <person name="LaButti K."/>
            <person name="Lipzen A."/>
            <person name="Lombard V."/>
            <person name="Magnuson J."/>
            <person name="Maillard F."/>
            <person name="Morin E."/>
            <person name="Murat C."/>
            <person name="Nolan M."/>
            <person name="Ohm R."/>
            <person name="Pangilinan J."/>
            <person name="Pereira M."/>
            <person name="Perotto S."/>
            <person name="Peter M."/>
            <person name="Riley R."/>
            <person name="Sitrit Y."/>
            <person name="Stielow B."/>
            <person name="Szollosi G."/>
            <person name="Zifcakova L."/>
            <person name="Stursova M."/>
            <person name="Spatafora J.W."/>
            <person name="Tedersoo L."/>
            <person name="Vaario L.-M."/>
            <person name="Yamada A."/>
            <person name="Yan M."/>
            <person name="Wang P."/>
            <person name="Xu J."/>
            <person name="Bruns T."/>
            <person name="Baldrian P."/>
            <person name="Vilgalys R."/>
            <person name="Henrissat B."/>
            <person name="Grigoriev I.V."/>
            <person name="Hibbett D."/>
            <person name="Nagy L.G."/>
            <person name="Martin F.M."/>
        </authorList>
    </citation>
    <scope>NUCLEOTIDE SEQUENCE</scope>
    <source>
        <strain evidence="1">BED1</strain>
    </source>
</reference>
<organism evidence="1 2">
    <name type="scientific">Boletus edulis BED1</name>
    <dbReference type="NCBI Taxonomy" id="1328754"/>
    <lineage>
        <taxon>Eukaryota</taxon>
        <taxon>Fungi</taxon>
        <taxon>Dikarya</taxon>
        <taxon>Basidiomycota</taxon>
        <taxon>Agaricomycotina</taxon>
        <taxon>Agaricomycetes</taxon>
        <taxon>Agaricomycetidae</taxon>
        <taxon>Boletales</taxon>
        <taxon>Boletineae</taxon>
        <taxon>Boletaceae</taxon>
        <taxon>Boletoideae</taxon>
        <taxon>Boletus</taxon>
    </lineage>
</organism>
<feature type="non-terminal residue" evidence="1">
    <location>
        <position position="54"/>
    </location>
</feature>
<sequence length="54" mass="6101">IGRTNPTRNEALQAALLLRKHIVSWDDPFARKLEAMLGSFGHRTRAVGMRGLRD</sequence>
<accession>A0AAD4BRG1</accession>
<protein>
    <submittedName>
        <fullName evidence="1">Uncharacterized protein</fullName>
    </submittedName>
</protein>
<feature type="non-terminal residue" evidence="1">
    <location>
        <position position="1"/>
    </location>
</feature>
<dbReference type="Proteomes" id="UP001194468">
    <property type="component" value="Unassembled WGS sequence"/>
</dbReference>
<dbReference type="EMBL" id="WHUW01000018">
    <property type="protein sequence ID" value="KAF8437678.1"/>
    <property type="molecule type" value="Genomic_DNA"/>
</dbReference>
<name>A0AAD4BRG1_BOLED</name>
<evidence type="ECO:0000313" key="2">
    <source>
        <dbReference type="Proteomes" id="UP001194468"/>
    </source>
</evidence>